<proteinExistence type="predicted"/>
<keyword evidence="3" id="KW-1185">Reference proteome</keyword>
<reference evidence="2 3" key="1">
    <citation type="submission" date="2021-06" db="EMBL/GenBank/DDBJ databases">
        <authorList>
            <person name="Palmer J.M."/>
        </authorList>
    </citation>
    <scope>NUCLEOTIDE SEQUENCE [LARGE SCALE GENOMIC DNA]</scope>
    <source>
        <strain evidence="3">if_2019</strain>
        <tissue evidence="2">Muscle</tissue>
    </source>
</reference>
<sequence>MWRSSSSTPSFSQMAKLLTLSLGECPATLRRKLTSATCIQYLRSFGHHPKFMAIGEGRNVDRPVNREFHFSAQLTLHHKRLAERPRYCGSHTDPSVDLPLHSPFTREQDPKILELLQLRQELPSNLKRASHPFPVKNHALGLEGTDLHPSRFSLCCGLPQCMLLVLAREGQQDHVICKKKKQNQLVPKPDSLRPLAAPKNPVHKSYEQDL</sequence>
<dbReference type="Proteomes" id="UP001482620">
    <property type="component" value="Unassembled WGS sequence"/>
</dbReference>
<gene>
    <name evidence="2" type="ORF">ILYODFUR_038064</name>
</gene>
<evidence type="ECO:0000256" key="1">
    <source>
        <dbReference type="SAM" id="MobiDB-lite"/>
    </source>
</evidence>
<evidence type="ECO:0000313" key="2">
    <source>
        <dbReference type="EMBL" id="MEQ2235089.1"/>
    </source>
</evidence>
<evidence type="ECO:0000313" key="3">
    <source>
        <dbReference type="Proteomes" id="UP001482620"/>
    </source>
</evidence>
<organism evidence="2 3">
    <name type="scientific">Ilyodon furcidens</name>
    <name type="common">goldbreast splitfin</name>
    <dbReference type="NCBI Taxonomy" id="33524"/>
    <lineage>
        <taxon>Eukaryota</taxon>
        <taxon>Metazoa</taxon>
        <taxon>Chordata</taxon>
        <taxon>Craniata</taxon>
        <taxon>Vertebrata</taxon>
        <taxon>Euteleostomi</taxon>
        <taxon>Actinopterygii</taxon>
        <taxon>Neopterygii</taxon>
        <taxon>Teleostei</taxon>
        <taxon>Neoteleostei</taxon>
        <taxon>Acanthomorphata</taxon>
        <taxon>Ovalentaria</taxon>
        <taxon>Atherinomorphae</taxon>
        <taxon>Cyprinodontiformes</taxon>
        <taxon>Goodeidae</taxon>
        <taxon>Ilyodon</taxon>
    </lineage>
</organism>
<protein>
    <submittedName>
        <fullName evidence="2">Uncharacterized protein</fullName>
    </submittedName>
</protein>
<dbReference type="EMBL" id="JAHRIQ010043770">
    <property type="protein sequence ID" value="MEQ2235089.1"/>
    <property type="molecule type" value="Genomic_DNA"/>
</dbReference>
<name>A0ABV0TQN0_9TELE</name>
<feature type="region of interest" description="Disordered" evidence="1">
    <location>
        <begin position="187"/>
        <end position="210"/>
    </location>
</feature>
<accession>A0ABV0TQN0</accession>
<comment type="caution">
    <text evidence="2">The sequence shown here is derived from an EMBL/GenBank/DDBJ whole genome shotgun (WGS) entry which is preliminary data.</text>
</comment>